<dbReference type="InterPro" id="IPR029062">
    <property type="entry name" value="Class_I_gatase-like"/>
</dbReference>
<comment type="caution">
    <text evidence="2">The sequence shown here is derived from an EMBL/GenBank/DDBJ whole genome shotgun (WGS) entry which is preliminary data.</text>
</comment>
<sequence>MTRNLIQVYHDIGSDAFSTKQLIKALKAFSGKFKVMQTTGELLRSHQSNLEETVLLCFGGGYDLGYLSSLRSEGCAVVRNYISSGGRYLGLCAGAYFASKRCVFDEHGPNKVVGDRPIGLFFGDAVGPYAPGFQYNSEEGSHAVPVVRCTSEMMYSGIPNALCYINGGCAFRSTDWTHADVLYCYGNSNDPAIITSRLGGGIGVLSGVHLEYNPDDLDQLNAGDHSHEVACELRTDDEKRLQLWHAVLSFLLGTVN</sequence>
<dbReference type="SUPFAM" id="SSF52317">
    <property type="entry name" value="Class I glutamine amidotransferase-like"/>
    <property type="match status" value="1"/>
</dbReference>
<dbReference type="InterPro" id="IPR015834">
    <property type="entry name" value="UCP016642"/>
</dbReference>
<dbReference type="InterPro" id="IPR019197">
    <property type="entry name" value="Biotin-prot_ligase_N"/>
</dbReference>
<dbReference type="EMBL" id="SUNJ01009752">
    <property type="protein sequence ID" value="TPP60167.1"/>
    <property type="molecule type" value="Genomic_DNA"/>
</dbReference>
<organism evidence="2 3">
    <name type="scientific">Fasciola gigantica</name>
    <name type="common">Giant liver fluke</name>
    <dbReference type="NCBI Taxonomy" id="46835"/>
    <lineage>
        <taxon>Eukaryota</taxon>
        <taxon>Metazoa</taxon>
        <taxon>Spiralia</taxon>
        <taxon>Lophotrochozoa</taxon>
        <taxon>Platyhelminthes</taxon>
        <taxon>Trematoda</taxon>
        <taxon>Digenea</taxon>
        <taxon>Plagiorchiida</taxon>
        <taxon>Echinostomata</taxon>
        <taxon>Echinostomatoidea</taxon>
        <taxon>Fasciolidae</taxon>
        <taxon>Fasciola</taxon>
    </lineage>
</organism>
<name>A0A504YQF3_FASGI</name>
<protein>
    <submittedName>
        <fullName evidence="2">Biotin-protein ligase</fullName>
    </submittedName>
</protein>
<dbReference type="GO" id="GO:0016874">
    <property type="term" value="F:ligase activity"/>
    <property type="evidence" value="ECO:0007669"/>
    <property type="project" value="UniProtKB-KW"/>
</dbReference>
<dbReference type="PIRSF" id="PIRSF016642">
    <property type="entry name" value="UCP016642"/>
    <property type="match status" value="1"/>
</dbReference>
<feature type="domain" description="Biotin-protein ligase N-terminal" evidence="1">
    <location>
        <begin position="6"/>
        <end position="250"/>
    </location>
</feature>
<dbReference type="Pfam" id="PF09825">
    <property type="entry name" value="BPL_N"/>
    <property type="match status" value="1"/>
</dbReference>
<keyword evidence="3" id="KW-1185">Reference proteome</keyword>
<accession>A0A504YQF3</accession>
<evidence type="ECO:0000313" key="2">
    <source>
        <dbReference type="EMBL" id="TPP60167.1"/>
    </source>
</evidence>
<keyword evidence="2" id="KW-0436">Ligase</keyword>
<dbReference type="Proteomes" id="UP000316759">
    <property type="component" value="Unassembled WGS sequence"/>
</dbReference>
<dbReference type="AlphaFoldDB" id="A0A504YQF3"/>
<reference evidence="2 3" key="1">
    <citation type="submission" date="2019-04" db="EMBL/GenBank/DDBJ databases">
        <title>Annotation for the trematode Fasciola gigantica.</title>
        <authorList>
            <person name="Choi Y.-J."/>
        </authorList>
    </citation>
    <scope>NUCLEOTIDE SEQUENCE [LARGE SCALE GENOMIC DNA]</scope>
    <source>
        <strain evidence="2">Uganda_cow_1</strain>
    </source>
</reference>
<dbReference type="OrthoDB" id="10250105at2759"/>
<proteinExistence type="predicted"/>
<gene>
    <name evidence="2" type="ORF">FGIG_09709</name>
</gene>
<dbReference type="STRING" id="46835.A0A504YQF3"/>
<evidence type="ECO:0000313" key="3">
    <source>
        <dbReference type="Proteomes" id="UP000316759"/>
    </source>
</evidence>
<evidence type="ECO:0000259" key="1">
    <source>
        <dbReference type="Pfam" id="PF09825"/>
    </source>
</evidence>